<evidence type="ECO:0008006" key="3">
    <source>
        <dbReference type="Google" id="ProtNLM"/>
    </source>
</evidence>
<evidence type="ECO:0000313" key="1">
    <source>
        <dbReference type="EMBL" id="MED6133024.1"/>
    </source>
</evidence>
<accession>A0ABU6SAA1</accession>
<protein>
    <recommendedName>
        <fullName evidence="3">Secreted protein</fullName>
    </recommendedName>
</protein>
<comment type="caution">
    <text evidence="1">The sequence shown here is derived from an EMBL/GenBank/DDBJ whole genome shotgun (WGS) entry which is preliminary data.</text>
</comment>
<organism evidence="1 2">
    <name type="scientific">Stylosanthes scabra</name>
    <dbReference type="NCBI Taxonomy" id="79078"/>
    <lineage>
        <taxon>Eukaryota</taxon>
        <taxon>Viridiplantae</taxon>
        <taxon>Streptophyta</taxon>
        <taxon>Embryophyta</taxon>
        <taxon>Tracheophyta</taxon>
        <taxon>Spermatophyta</taxon>
        <taxon>Magnoliopsida</taxon>
        <taxon>eudicotyledons</taxon>
        <taxon>Gunneridae</taxon>
        <taxon>Pentapetalae</taxon>
        <taxon>rosids</taxon>
        <taxon>fabids</taxon>
        <taxon>Fabales</taxon>
        <taxon>Fabaceae</taxon>
        <taxon>Papilionoideae</taxon>
        <taxon>50 kb inversion clade</taxon>
        <taxon>dalbergioids sensu lato</taxon>
        <taxon>Dalbergieae</taxon>
        <taxon>Pterocarpus clade</taxon>
        <taxon>Stylosanthes</taxon>
    </lineage>
</organism>
<gene>
    <name evidence="1" type="ORF">PIB30_024549</name>
</gene>
<sequence>MMMFGSFLCTIFISHIAWRREGAGIHFKLFNTSIEESLALQGSFSLSLLQRRGVAAHGAGPPIGGVADSGMEAASSIQGARNPRHRFQNDLRIRGMESQRWRPPWMSCIFELGGAELFY</sequence>
<keyword evidence="2" id="KW-1185">Reference proteome</keyword>
<dbReference type="Proteomes" id="UP001341840">
    <property type="component" value="Unassembled WGS sequence"/>
</dbReference>
<reference evidence="1 2" key="1">
    <citation type="journal article" date="2023" name="Plants (Basel)">
        <title>Bridging the Gap: Combining Genomics and Transcriptomics Approaches to Understand Stylosanthes scabra, an Orphan Legume from the Brazilian Caatinga.</title>
        <authorList>
            <person name="Ferreira-Neto J.R.C."/>
            <person name="da Silva M.D."/>
            <person name="Binneck E."/>
            <person name="de Melo N.F."/>
            <person name="da Silva R.H."/>
            <person name="de Melo A.L.T.M."/>
            <person name="Pandolfi V."/>
            <person name="Bustamante F.O."/>
            <person name="Brasileiro-Vidal A.C."/>
            <person name="Benko-Iseppon A.M."/>
        </authorList>
    </citation>
    <scope>NUCLEOTIDE SEQUENCE [LARGE SCALE GENOMIC DNA]</scope>
    <source>
        <tissue evidence="1">Leaves</tissue>
    </source>
</reference>
<proteinExistence type="predicted"/>
<evidence type="ECO:0000313" key="2">
    <source>
        <dbReference type="Proteomes" id="UP001341840"/>
    </source>
</evidence>
<name>A0ABU6SAA1_9FABA</name>
<dbReference type="EMBL" id="JASCZI010060503">
    <property type="protein sequence ID" value="MED6133024.1"/>
    <property type="molecule type" value="Genomic_DNA"/>
</dbReference>